<reference evidence="2 3" key="1">
    <citation type="submission" date="2020-08" db="EMBL/GenBank/DDBJ databases">
        <authorList>
            <person name="Liu C."/>
            <person name="Sun Q."/>
        </authorList>
    </citation>
    <scope>NUCLEOTIDE SEQUENCE [LARGE SCALE GENOMIC DNA]</scope>
    <source>
        <strain evidence="2 3">NSJ-62</strain>
    </source>
</reference>
<name>A0A7G9B7J3_9FIRM</name>
<dbReference type="KEGG" id="ohi:H8790_05850"/>
<dbReference type="EMBL" id="CP060490">
    <property type="protein sequence ID" value="QNL45524.1"/>
    <property type="molecule type" value="Genomic_DNA"/>
</dbReference>
<dbReference type="Proteomes" id="UP000515960">
    <property type="component" value="Chromosome"/>
</dbReference>
<keyword evidence="3" id="KW-1185">Reference proteome</keyword>
<evidence type="ECO:0000313" key="2">
    <source>
        <dbReference type="EMBL" id="QNL45524.1"/>
    </source>
</evidence>
<dbReference type="RefSeq" id="WP_187333952.1">
    <property type="nucleotide sequence ID" value="NZ_CP060490.1"/>
</dbReference>
<accession>A0A7G9B7J3</accession>
<feature type="transmembrane region" description="Helical" evidence="1">
    <location>
        <begin position="78"/>
        <end position="101"/>
    </location>
</feature>
<protein>
    <submittedName>
        <fullName evidence="2">Uncharacterized protein</fullName>
    </submittedName>
</protein>
<gene>
    <name evidence="2" type="ORF">H8790_05850</name>
</gene>
<evidence type="ECO:0000256" key="1">
    <source>
        <dbReference type="SAM" id="Phobius"/>
    </source>
</evidence>
<sequence length="149" mass="16679">MTQFELESSLTAEEIVGRLKENAGVWSEKKLWTTRKSYYFRSRKNGQVEVAYTGKVFGAVCAKLRLTRREAGGTDVSVRAGIAPTTLICSVLLLIIALWLAVMDVRLYGISGLARDVLYFLIALLGIREALRNRKEVPVLVEFIQKNLG</sequence>
<feature type="transmembrane region" description="Helical" evidence="1">
    <location>
        <begin position="107"/>
        <end position="127"/>
    </location>
</feature>
<keyword evidence="1" id="KW-0472">Membrane</keyword>
<dbReference type="AlphaFoldDB" id="A0A7G9B7J3"/>
<keyword evidence="1" id="KW-0812">Transmembrane</keyword>
<keyword evidence="1" id="KW-1133">Transmembrane helix</keyword>
<proteinExistence type="predicted"/>
<organism evidence="2 3">
    <name type="scientific">Oscillibacter hominis</name>
    <dbReference type="NCBI Taxonomy" id="2763056"/>
    <lineage>
        <taxon>Bacteria</taxon>
        <taxon>Bacillati</taxon>
        <taxon>Bacillota</taxon>
        <taxon>Clostridia</taxon>
        <taxon>Eubacteriales</taxon>
        <taxon>Oscillospiraceae</taxon>
        <taxon>Oscillibacter</taxon>
    </lineage>
</organism>
<evidence type="ECO:0000313" key="3">
    <source>
        <dbReference type="Proteomes" id="UP000515960"/>
    </source>
</evidence>